<dbReference type="InterPro" id="IPR042070">
    <property type="entry name" value="PucR_C-HTH_sf"/>
</dbReference>
<evidence type="ECO:0000259" key="2">
    <source>
        <dbReference type="Pfam" id="PF13556"/>
    </source>
</evidence>
<dbReference type="Proteomes" id="UP000318416">
    <property type="component" value="Unassembled WGS sequence"/>
</dbReference>
<keyword evidence="4" id="KW-1185">Reference proteome</keyword>
<dbReference type="Pfam" id="PF07905">
    <property type="entry name" value="PucR"/>
    <property type="match status" value="1"/>
</dbReference>
<evidence type="ECO:0000313" key="3">
    <source>
        <dbReference type="EMBL" id="TWE16336.1"/>
    </source>
</evidence>
<feature type="domain" description="PucR C-terminal helix-turn-helix" evidence="2">
    <location>
        <begin position="435"/>
        <end position="492"/>
    </location>
</feature>
<comment type="caution">
    <text evidence="3">The sequence shown here is derived from an EMBL/GenBank/DDBJ whole genome shotgun (WGS) entry which is preliminary data.</text>
</comment>
<dbReference type="InterPro" id="IPR025736">
    <property type="entry name" value="PucR_C-HTH_dom"/>
</dbReference>
<evidence type="ECO:0000259" key="1">
    <source>
        <dbReference type="Pfam" id="PF07905"/>
    </source>
</evidence>
<accession>A0A561EL39</accession>
<dbReference type="Gene3D" id="1.10.10.2840">
    <property type="entry name" value="PucR C-terminal helix-turn-helix domain"/>
    <property type="match status" value="1"/>
</dbReference>
<dbReference type="EMBL" id="VIVR01000001">
    <property type="protein sequence ID" value="TWE16336.1"/>
    <property type="molecule type" value="Genomic_DNA"/>
</dbReference>
<dbReference type="OrthoDB" id="3170447at2"/>
<evidence type="ECO:0000313" key="4">
    <source>
        <dbReference type="Proteomes" id="UP000318416"/>
    </source>
</evidence>
<gene>
    <name evidence="3" type="ORF">FB465_1316</name>
</gene>
<reference evidence="3 4" key="1">
    <citation type="submission" date="2019-06" db="EMBL/GenBank/DDBJ databases">
        <title>Sequencing the genomes of 1000 actinobacteria strains.</title>
        <authorList>
            <person name="Klenk H.-P."/>
        </authorList>
    </citation>
    <scope>NUCLEOTIDE SEQUENCE [LARGE SCALE GENOMIC DNA]</scope>
    <source>
        <strain evidence="3 4">DSM 41649</strain>
    </source>
</reference>
<protein>
    <submittedName>
        <fullName evidence="3">Purine catabolism regulatory family protein</fullName>
    </submittedName>
</protein>
<feature type="domain" description="Purine catabolism PurC-like" evidence="1">
    <location>
        <begin position="6"/>
        <end position="121"/>
    </location>
</feature>
<dbReference type="AlphaFoldDB" id="A0A561EL39"/>
<sequence>MIVGDLLELDDLHIGLAWGTAPLLGRQVTGVTSTDLQDPARYLQPGELVLTGLVWWQPDESSAALRFATSLRSAGVAALLAGEGTHGAVPESLVEACRMHGIPLLSVPAGTSFRAVTDRVYLRLWGDLQARSEGVAAIPDAARHELLTLLHTGAPLGEVLALAVARLGVPDCSMVTAAGRVLASSAPGRTGTREGIAVGPQDGSPFDGWLLRPHTEPELSASAVLHGLAELLAPLATRARATASAQRQTAAHLVELLAQDGPGLADAMAACGLPSGRPLVPVTARIDGAAEPRAASWAATALAEALHGVGAPFAAATDGHGGATALVAAPAAAVTAGLRAAWPALQAELTGRRRLRAGVGPSTAPASGPLRGALVQASYTLSAAADSTDRTVGSSGELGSLAALLRGIPAEVTAAFHDRLLAPLAHHDRENGVSLLGTLGTFLDHDGSWARTAEALHIHVNTVHYRIRRIEELTGRSLGRLEDRLDLRAALLCSPGRGA</sequence>
<dbReference type="PANTHER" id="PTHR33744">
    <property type="entry name" value="CARBOHYDRATE DIACID REGULATOR"/>
    <property type="match status" value="1"/>
</dbReference>
<dbReference type="InterPro" id="IPR051448">
    <property type="entry name" value="CdaR-like_regulators"/>
</dbReference>
<dbReference type="InterPro" id="IPR012914">
    <property type="entry name" value="PucR_dom"/>
</dbReference>
<proteinExistence type="predicted"/>
<dbReference type="PANTHER" id="PTHR33744:SF17">
    <property type="entry name" value="CONSERVED PROTEIN"/>
    <property type="match status" value="1"/>
</dbReference>
<name>A0A561EL39_9ACTN</name>
<dbReference type="Pfam" id="PF13556">
    <property type="entry name" value="HTH_30"/>
    <property type="match status" value="1"/>
</dbReference>
<organism evidence="3 4">
    <name type="scientific">Kitasatospora atroaurantiaca</name>
    <dbReference type="NCBI Taxonomy" id="285545"/>
    <lineage>
        <taxon>Bacteria</taxon>
        <taxon>Bacillati</taxon>
        <taxon>Actinomycetota</taxon>
        <taxon>Actinomycetes</taxon>
        <taxon>Kitasatosporales</taxon>
        <taxon>Streptomycetaceae</taxon>
        <taxon>Kitasatospora</taxon>
    </lineage>
</organism>
<dbReference type="RefSeq" id="WP_145788375.1">
    <property type="nucleotide sequence ID" value="NZ_BAAABR010000002.1"/>
</dbReference>